<dbReference type="AlphaFoldDB" id="A0A1X7RLJ7"/>
<keyword evidence="16" id="KW-1185">Reference proteome</keyword>
<evidence type="ECO:0000256" key="13">
    <source>
        <dbReference type="PIRSR" id="PIRSR028937-1"/>
    </source>
</evidence>
<dbReference type="PIRSF" id="PIRSF028937">
    <property type="entry name" value="Lg_Ch_AO"/>
    <property type="match status" value="1"/>
</dbReference>
<comment type="similarity">
    <text evidence="4 12">Belongs to the GMC oxidoreductase family.</text>
</comment>
<organism evidence="15 16">
    <name type="scientific">Zymoseptoria tritici (strain ST99CH_3D7)</name>
    <dbReference type="NCBI Taxonomy" id="1276538"/>
    <lineage>
        <taxon>Eukaryota</taxon>
        <taxon>Fungi</taxon>
        <taxon>Dikarya</taxon>
        <taxon>Ascomycota</taxon>
        <taxon>Pezizomycotina</taxon>
        <taxon>Dothideomycetes</taxon>
        <taxon>Dothideomycetidae</taxon>
        <taxon>Mycosphaerellales</taxon>
        <taxon>Mycosphaerellaceae</taxon>
        <taxon>Zymoseptoria</taxon>
    </lineage>
</organism>
<comment type="catalytic activity">
    <reaction evidence="1 12">
        <text>a long-chain primary fatty alcohol + O2 = a long-chain fatty aldehyde + H2O2</text>
        <dbReference type="Rhea" id="RHEA:22756"/>
        <dbReference type="ChEBI" id="CHEBI:15379"/>
        <dbReference type="ChEBI" id="CHEBI:16240"/>
        <dbReference type="ChEBI" id="CHEBI:17176"/>
        <dbReference type="ChEBI" id="CHEBI:77396"/>
        <dbReference type="EC" id="1.1.3.20"/>
    </reaction>
</comment>
<dbReference type="EC" id="1.1.3.20" evidence="5 12"/>
<dbReference type="InterPro" id="IPR000172">
    <property type="entry name" value="GMC_OxRdtase_N"/>
</dbReference>
<dbReference type="PANTHER" id="PTHR46056">
    <property type="entry name" value="LONG-CHAIN-ALCOHOL OXIDASE"/>
    <property type="match status" value="1"/>
</dbReference>
<keyword evidence="8" id="KW-0274">FAD</keyword>
<evidence type="ECO:0000256" key="3">
    <source>
        <dbReference type="ARBA" id="ARBA00004370"/>
    </source>
</evidence>
<dbReference type="EMBL" id="LT853693">
    <property type="protein sequence ID" value="SMQ48080.1"/>
    <property type="molecule type" value="Genomic_DNA"/>
</dbReference>
<evidence type="ECO:0000256" key="2">
    <source>
        <dbReference type="ARBA" id="ARBA00003842"/>
    </source>
</evidence>
<dbReference type="InterPro" id="IPR001763">
    <property type="entry name" value="Rhodanese-like_dom"/>
</dbReference>
<evidence type="ECO:0000256" key="6">
    <source>
        <dbReference type="ARBA" id="ARBA00022630"/>
    </source>
</evidence>
<comment type="function">
    <text evidence="2">Long-chain fatty alcohol oxidase involved in the omega-oxidation pathway of lipid degradation.</text>
</comment>
<dbReference type="InterPro" id="IPR036188">
    <property type="entry name" value="FAD/NAD-bd_sf"/>
</dbReference>
<dbReference type="InterPro" id="IPR002938">
    <property type="entry name" value="FAD-bd"/>
</dbReference>
<evidence type="ECO:0000313" key="16">
    <source>
        <dbReference type="Proteomes" id="UP000215127"/>
    </source>
</evidence>
<evidence type="ECO:0000313" key="15">
    <source>
        <dbReference type="EMBL" id="SMQ48080.1"/>
    </source>
</evidence>
<dbReference type="Gene3D" id="3.50.50.60">
    <property type="entry name" value="FAD/NAD(P)-binding domain"/>
    <property type="match status" value="2"/>
</dbReference>
<accession>A0A1X7RLJ7</accession>
<evidence type="ECO:0000256" key="4">
    <source>
        <dbReference type="ARBA" id="ARBA00010790"/>
    </source>
</evidence>
<evidence type="ECO:0000259" key="14">
    <source>
        <dbReference type="PROSITE" id="PS50206"/>
    </source>
</evidence>
<dbReference type="GO" id="GO:0016020">
    <property type="term" value="C:membrane"/>
    <property type="evidence" value="ECO:0007669"/>
    <property type="project" value="UniProtKB-SubCell"/>
</dbReference>
<gene>
    <name evidence="15" type="ORF">ZT3D7_G3229</name>
</gene>
<dbReference type="Pfam" id="PF00732">
    <property type="entry name" value="GMC_oxred_N"/>
    <property type="match status" value="1"/>
</dbReference>
<dbReference type="GO" id="GO:0071949">
    <property type="term" value="F:FAD binding"/>
    <property type="evidence" value="ECO:0007669"/>
    <property type="project" value="InterPro"/>
</dbReference>
<keyword evidence="9" id="KW-1133">Transmembrane helix</keyword>
<dbReference type="STRING" id="1276538.A0A1X7RLJ7"/>
<evidence type="ECO:0000256" key="9">
    <source>
        <dbReference type="ARBA" id="ARBA00022989"/>
    </source>
</evidence>
<evidence type="ECO:0000256" key="8">
    <source>
        <dbReference type="ARBA" id="ARBA00022827"/>
    </source>
</evidence>
<dbReference type="Proteomes" id="UP000215127">
    <property type="component" value="Chromosome 2"/>
</dbReference>
<dbReference type="SUPFAM" id="SSF51905">
    <property type="entry name" value="FAD/NAD(P)-binding domain"/>
    <property type="match status" value="1"/>
</dbReference>
<keyword evidence="7" id="KW-0812">Transmembrane</keyword>
<dbReference type="GO" id="GO:0046577">
    <property type="term" value="F:long-chain-alcohol oxidase activity"/>
    <property type="evidence" value="ECO:0007669"/>
    <property type="project" value="UniProtKB-EC"/>
</dbReference>
<feature type="domain" description="Rhodanese" evidence="14">
    <location>
        <begin position="221"/>
        <end position="265"/>
    </location>
</feature>
<evidence type="ECO:0000256" key="1">
    <source>
        <dbReference type="ARBA" id="ARBA00000920"/>
    </source>
</evidence>
<comment type="subcellular location">
    <subcellularLocation>
        <location evidence="3">Membrane</location>
    </subcellularLocation>
</comment>
<evidence type="ECO:0000256" key="5">
    <source>
        <dbReference type="ARBA" id="ARBA00013125"/>
    </source>
</evidence>
<evidence type="ECO:0000256" key="11">
    <source>
        <dbReference type="ARBA" id="ARBA00023136"/>
    </source>
</evidence>
<dbReference type="InterPro" id="IPR012400">
    <property type="entry name" value="Long_Oxdase"/>
</dbReference>
<name>A0A1X7RLJ7_ZYMT9</name>
<protein>
    <recommendedName>
        <fullName evidence="5 12">Long-chain-alcohol oxidase</fullName>
        <ecNumber evidence="5 12">1.1.3.20</ecNumber>
    </recommendedName>
</protein>
<reference evidence="15 16" key="1">
    <citation type="submission" date="2016-06" db="EMBL/GenBank/DDBJ databases">
        <authorList>
            <person name="Kjaerup R.B."/>
            <person name="Dalgaard T.S."/>
            <person name="Juul-Madsen H.R."/>
        </authorList>
    </citation>
    <scope>NUCLEOTIDE SEQUENCE [LARGE SCALE GENOMIC DNA]</scope>
</reference>
<proteinExistence type="inferred from homology"/>
<feature type="active site" description="Proton acceptor" evidence="13">
    <location>
        <position position="686"/>
    </location>
</feature>
<keyword evidence="6" id="KW-0285">Flavoprotein</keyword>
<sequence>MSIQSVAVEQTKTPLPPAPEGVLNTAQWSIFSAIATTIVPSIAQSAQGNRLLQLPVRKELYNPAVSRIANLCPENDAGLITAYLGESATTSPQFQEHVFRLINNHMSETDRNGLLFILNALNTRAGSLLLTGHATTIDCLPIRDREQIILGWARSRIPLLRGLHRSLTSLSRAYWMRTSSTLPRLLAHPNTPIDAALPNAGFEFRFIQIPPSAPEDVEVIETDVVIVGSGCGGAVVAKILAEAGLRVIVVEKSYYWSPEYLPMTEADAPYLLFGNGGGHISNDSTMTVVPGQTWGGGGVVNWSASLQPQGFVRREWSEKFGLKHFTTSAFQADLDAVCERMGVGLTNVKHNKANTVLMEGARKLGWSAKPVPQNTGGELHPDGYCTRGCRSCGKKGPTVTFLPDAAKCGARFIEGFDVQEILFGATNPDGTKQTTGIKGIWTSRDGHGGVAGPDVTRRQLIINARRTIISGGSVYTPILLSRSGLKNRHIGRHLRLHPVAMLGAVWDEDVRPWEGAILTSVCNEFENLDGEGYGAKLEATTMMPSSFLPLFPWTGGLQFKEFTAKMRRMTGYIALARDRYGGRVFPDPKEPGRAIIQYHPSKYDKQHILAGLVGLAEIMYVEGAREIFATIPGLEPFVRPSSDAAANISVHSTASPSVSDEAFQSWLHKLKTIGFPYPDTGFISAHQMGSCRMGSSKHNSVVDGKGKVWGAEGLYVADASVFPSASGVNPMITVMGIARGIARGIVEEEGLVLGGGEGRARL</sequence>
<evidence type="ECO:0000256" key="7">
    <source>
        <dbReference type="ARBA" id="ARBA00022692"/>
    </source>
</evidence>
<dbReference type="InterPro" id="IPR007867">
    <property type="entry name" value="GMC_OxRtase_C"/>
</dbReference>
<dbReference type="PANTHER" id="PTHR46056:SF12">
    <property type="entry name" value="LONG-CHAIN-ALCOHOL OXIDASE"/>
    <property type="match status" value="1"/>
</dbReference>
<dbReference type="Pfam" id="PF05199">
    <property type="entry name" value="GMC_oxred_C"/>
    <property type="match status" value="1"/>
</dbReference>
<evidence type="ECO:0000256" key="12">
    <source>
        <dbReference type="PIRNR" id="PIRNR028937"/>
    </source>
</evidence>
<keyword evidence="11" id="KW-0472">Membrane</keyword>
<keyword evidence="10 12" id="KW-0560">Oxidoreductase</keyword>
<dbReference type="PROSITE" id="PS50206">
    <property type="entry name" value="RHODANESE_3"/>
    <property type="match status" value="1"/>
</dbReference>
<evidence type="ECO:0000256" key="10">
    <source>
        <dbReference type="ARBA" id="ARBA00023002"/>
    </source>
</evidence>
<dbReference type="Pfam" id="PF01494">
    <property type="entry name" value="FAD_binding_3"/>
    <property type="match status" value="1"/>
</dbReference>